<comment type="similarity">
    <text evidence="3 10">Belongs to the oxygen-dependent FAD-linked oxidoreductase family.</text>
</comment>
<accession>A0A1D2VAP4</accession>
<comment type="pathway">
    <text evidence="2 10">Cofactor biosynthesis; D-erythroascorbate biosynthesis; dehydro-D-arabinono-1,4-lactone from D-arabinose: step 2/2.</text>
</comment>
<reference evidence="13" key="1">
    <citation type="submission" date="2016-05" db="EMBL/GenBank/DDBJ databases">
        <title>Comparative genomics of biotechnologically important yeasts.</title>
        <authorList>
            <consortium name="DOE Joint Genome Institute"/>
            <person name="Riley R."/>
            <person name="Haridas S."/>
            <person name="Wolfe K.H."/>
            <person name="Lopes M.R."/>
            <person name="Hittinger C.T."/>
            <person name="Goker M."/>
            <person name="Salamov A."/>
            <person name="Wisecaver J."/>
            <person name="Long T.M."/>
            <person name="Aerts A.L."/>
            <person name="Barry K."/>
            <person name="Choi C."/>
            <person name="Clum A."/>
            <person name="Coughlan A.Y."/>
            <person name="Deshpande S."/>
            <person name="Douglass A.P."/>
            <person name="Hanson S.J."/>
            <person name="Klenk H.-P."/>
            <person name="Labutti K."/>
            <person name="Lapidus A."/>
            <person name="Lindquist E."/>
            <person name="Lipzen A."/>
            <person name="Meier-Kolthoff J.P."/>
            <person name="Ohm R.A."/>
            <person name="Otillar R.P."/>
            <person name="Pangilinan J."/>
            <person name="Peng Y."/>
            <person name="Rokas A."/>
            <person name="Rosa C.A."/>
            <person name="Scheuner C."/>
            <person name="Sibirny A.A."/>
            <person name="Slot J.C."/>
            <person name="Stielow J.B."/>
            <person name="Sun H."/>
            <person name="Kurtzman C.P."/>
            <person name="Blackwell M."/>
            <person name="Grigoriev I.V."/>
            <person name="Jeffries T.W."/>
        </authorList>
    </citation>
    <scope>NUCLEOTIDE SEQUENCE [LARGE SCALE GENOMIC DNA]</scope>
    <source>
        <strain evidence="13">DSM 1968</strain>
    </source>
</reference>
<keyword evidence="6 10" id="KW-0285">Flavoprotein</keyword>
<dbReference type="EC" id="1.1.3.37" evidence="4 10"/>
<dbReference type="AlphaFoldDB" id="A0A1D2VAP4"/>
<dbReference type="PROSITE" id="PS00862">
    <property type="entry name" value="OX2_COVAL_FAD"/>
    <property type="match status" value="1"/>
</dbReference>
<dbReference type="GO" id="GO:0031489">
    <property type="term" value="F:myosin V binding"/>
    <property type="evidence" value="ECO:0007669"/>
    <property type="project" value="EnsemblFungi"/>
</dbReference>
<comment type="catalytic activity">
    <reaction evidence="10">
        <text>D-arabinono-1,4-lactone + O2 = dehydro-D-arabinono-1,4-lactone + H2O2 + H(+)</text>
        <dbReference type="Rhea" id="RHEA:23756"/>
        <dbReference type="ChEBI" id="CHEBI:15378"/>
        <dbReference type="ChEBI" id="CHEBI:15379"/>
        <dbReference type="ChEBI" id="CHEBI:16240"/>
        <dbReference type="ChEBI" id="CHEBI:16292"/>
        <dbReference type="ChEBI" id="CHEBI:58277"/>
        <dbReference type="EC" id="1.1.3.37"/>
    </reaction>
</comment>
<dbReference type="GeneID" id="30968398"/>
<evidence type="ECO:0000256" key="1">
    <source>
        <dbReference type="ARBA" id="ARBA00001974"/>
    </source>
</evidence>
<dbReference type="RefSeq" id="XP_020044820.1">
    <property type="nucleotide sequence ID" value="XM_020194762.1"/>
</dbReference>
<keyword evidence="13" id="KW-1185">Reference proteome</keyword>
<dbReference type="InterPro" id="IPR036318">
    <property type="entry name" value="FAD-bd_PCMH-like_sf"/>
</dbReference>
<evidence type="ECO:0000256" key="10">
    <source>
        <dbReference type="RuleBase" id="RU367158"/>
    </source>
</evidence>
<dbReference type="InterPro" id="IPR016169">
    <property type="entry name" value="FAD-bd_PCMH_sub2"/>
</dbReference>
<dbReference type="GO" id="GO:0070485">
    <property type="term" value="P:dehydro-D-arabinono-1,4-lactone biosynthetic process"/>
    <property type="evidence" value="ECO:0007669"/>
    <property type="project" value="EnsemblFungi"/>
</dbReference>
<feature type="domain" description="FAD-binding PCMH-type" evidence="11">
    <location>
        <begin position="44"/>
        <end position="220"/>
    </location>
</feature>
<organism evidence="12 13">
    <name type="scientific">Ascoidea rubescens DSM 1968</name>
    <dbReference type="NCBI Taxonomy" id="1344418"/>
    <lineage>
        <taxon>Eukaryota</taxon>
        <taxon>Fungi</taxon>
        <taxon>Dikarya</taxon>
        <taxon>Ascomycota</taxon>
        <taxon>Saccharomycotina</taxon>
        <taxon>Saccharomycetes</taxon>
        <taxon>Ascoideaceae</taxon>
        <taxon>Ascoidea</taxon>
    </lineage>
</organism>
<name>A0A1D2VAP4_9ASCO</name>
<dbReference type="InterPro" id="IPR006094">
    <property type="entry name" value="Oxid_FAD_bind_N"/>
</dbReference>
<evidence type="ECO:0000256" key="2">
    <source>
        <dbReference type="ARBA" id="ARBA00005083"/>
    </source>
</evidence>
<evidence type="ECO:0000256" key="5">
    <source>
        <dbReference type="ARBA" id="ARBA00016426"/>
    </source>
</evidence>
<dbReference type="InParanoid" id="A0A1D2VAP4"/>
<dbReference type="InterPro" id="IPR006093">
    <property type="entry name" value="Oxy_OxRdtase_FAD_BS"/>
</dbReference>
<evidence type="ECO:0000256" key="6">
    <source>
        <dbReference type="ARBA" id="ARBA00022630"/>
    </source>
</evidence>
<dbReference type="GO" id="GO:0003885">
    <property type="term" value="F:D-arabinono-1,4-lactone oxidase activity"/>
    <property type="evidence" value="ECO:0007669"/>
    <property type="project" value="UniProtKB-UniRule"/>
</dbReference>
<dbReference type="GO" id="GO:0034599">
    <property type="term" value="P:cellular response to oxidative stress"/>
    <property type="evidence" value="ECO:0007669"/>
    <property type="project" value="EnsemblFungi"/>
</dbReference>
<keyword evidence="10" id="KW-0496">Mitochondrion</keyword>
<evidence type="ECO:0000259" key="11">
    <source>
        <dbReference type="PROSITE" id="PS51387"/>
    </source>
</evidence>
<keyword evidence="7 10" id="KW-0274">FAD</keyword>
<dbReference type="SUPFAM" id="SSF56176">
    <property type="entry name" value="FAD-binding/transporter-associated domain-like"/>
    <property type="match status" value="1"/>
</dbReference>
<comment type="subcellular location">
    <subcellularLocation>
        <location evidence="10">Mitochondrion membrane</location>
    </subcellularLocation>
</comment>
<evidence type="ECO:0000313" key="12">
    <source>
        <dbReference type="EMBL" id="ODV58513.1"/>
    </source>
</evidence>
<dbReference type="GO" id="GO:0000001">
    <property type="term" value="P:mitochondrion inheritance"/>
    <property type="evidence" value="ECO:0007669"/>
    <property type="project" value="EnsemblFungi"/>
</dbReference>
<dbReference type="OrthoDB" id="610608at2759"/>
<dbReference type="Gene3D" id="3.30.465.10">
    <property type="match status" value="1"/>
</dbReference>
<dbReference type="InterPro" id="IPR007173">
    <property type="entry name" value="ALO_C"/>
</dbReference>
<dbReference type="Pfam" id="PF04030">
    <property type="entry name" value="ALO"/>
    <property type="match status" value="1"/>
</dbReference>
<evidence type="ECO:0000256" key="7">
    <source>
        <dbReference type="ARBA" id="ARBA00022827"/>
    </source>
</evidence>
<dbReference type="Gene3D" id="3.30.43.10">
    <property type="entry name" value="Uridine Diphospho-n-acetylenolpyruvylglucosamine Reductase, domain 2"/>
    <property type="match status" value="1"/>
</dbReference>
<dbReference type="GO" id="GO:0071949">
    <property type="term" value="F:FAD binding"/>
    <property type="evidence" value="ECO:0007669"/>
    <property type="project" value="UniProtKB-UniRule"/>
</dbReference>
<dbReference type="UniPathway" id="UPA00771">
    <property type="reaction ID" value="UER00766"/>
</dbReference>
<dbReference type="PIRSF" id="PIRSF000136">
    <property type="entry name" value="LGO_GLO"/>
    <property type="match status" value="1"/>
</dbReference>
<dbReference type="EMBL" id="KV454491">
    <property type="protein sequence ID" value="ODV58513.1"/>
    <property type="molecule type" value="Genomic_DNA"/>
</dbReference>
<dbReference type="PROSITE" id="PS51387">
    <property type="entry name" value="FAD_PCMH"/>
    <property type="match status" value="1"/>
</dbReference>
<protein>
    <recommendedName>
        <fullName evidence="5 10">D-arabinono-1,4-lactone oxidase</fullName>
        <shortName evidence="10">ALO</shortName>
        <ecNumber evidence="4 10">1.1.3.37</ecNumber>
    </recommendedName>
    <alternativeName>
        <fullName evidence="9 10">L-galactono-gamma-lactone oxidase</fullName>
    </alternativeName>
</protein>
<evidence type="ECO:0000256" key="9">
    <source>
        <dbReference type="ARBA" id="ARBA00033418"/>
    </source>
</evidence>
<sequence>MSSPNRLKKSDDSSKEEFEVDLLPKNIQNISVSKLFHRTWAGTFICYPQIYFQPKTLDEIISLIKNARSFKKNIMVVGSGHSPSDLTMTNSQNWLVNLDKFNRILNISPHSSKKFTDVTVESGIRLYQINHFLAEKGLALQNLGSITDQSIAGVISTGTHGASPYHGLISQQITDLTIINGKGDLIKCSPLENQDLFRASLLSLGKIGIIVQVTIRTIPAFKIKSTQQVINFNTLLLNWDSIWLSSEFIRIWWFPYSKKCILWRGNKSNKPLSNPRKSWYGTKFGRLFYETLLWFSVHVYPKLTPFIENFVFNRQYGKTETFLEKNGGDVAVQTSTDGFWLDCLFSQYVNEWAAPLSNGVEILRSLDHSIEQAKLKNDFFVHAPIEVRCSNTTFSGVVTSDNLPDPIELSKRKYLDVGAIPGNNLRPLLDNTPKLNYIKPFSIIMINEDDQTNITNSQLTLYINVTMYRPFKTSVPIGKWFKIFEDTLDAAGGKPHWAKNFIGSETYLPKSLQEQNIKNSKQYKDGEMIGFASKMNEWFGEELQMYQQIRRKQDPDGVFLSGTEWAVRNGIIEESDVRI</sequence>
<dbReference type="InterPro" id="IPR010031">
    <property type="entry name" value="FAD_lactone_oxidase-like"/>
</dbReference>
<proteinExistence type="inferred from homology"/>
<dbReference type="PANTHER" id="PTHR43762:SF1">
    <property type="entry name" value="D-ARABINONO-1,4-LACTONE OXIDASE"/>
    <property type="match status" value="1"/>
</dbReference>
<dbReference type="InterPro" id="IPR016167">
    <property type="entry name" value="FAD-bd_PCMH_sub1"/>
</dbReference>
<dbReference type="FunCoup" id="A0A1D2VAP4">
    <property type="interactions" value="68"/>
</dbReference>
<dbReference type="Pfam" id="PF01565">
    <property type="entry name" value="FAD_binding_4"/>
    <property type="match status" value="1"/>
</dbReference>
<comment type="cofactor">
    <cofactor evidence="1 10">
        <name>FAD</name>
        <dbReference type="ChEBI" id="CHEBI:57692"/>
    </cofactor>
</comment>
<dbReference type="STRING" id="1344418.A0A1D2VAP4"/>
<keyword evidence="8 10" id="KW-0560">Oxidoreductase</keyword>
<dbReference type="Proteomes" id="UP000095038">
    <property type="component" value="Unassembled WGS sequence"/>
</dbReference>
<gene>
    <name evidence="12" type="ORF">ASCRUDRAFT_82674</name>
</gene>
<evidence type="ECO:0000256" key="8">
    <source>
        <dbReference type="ARBA" id="ARBA00023002"/>
    </source>
</evidence>
<evidence type="ECO:0000256" key="3">
    <source>
        <dbReference type="ARBA" id="ARBA00005466"/>
    </source>
</evidence>
<dbReference type="GO" id="GO:0032473">
    <property type="term" value="C:cytoplasmic side of mitochondrial outer membrane"/>
    <property type="evidence" value="ECO:0007669"/>
    <property type="project" value="EnsemblFungi"/>
</dbReference>
<evidence type="ECO:0000313" key="13">
    <source>
        <dbReference type="Proteomes" id="UP000095038"/>
    </source>
</evidence>
<dbReference type="Gene3D" id="3.30.70.2520">
    <property type="match status" value="1"/>
</dbReference>
<dbReference type="NCBIfam" id="TIGR01678">
    <property type="entry name" value="FAD_lactone_ox"/>
    <property type="match status" value="1"/>
</dbReference>
<dbReference type="InterPro" id="IPR030654">
    <property type="entry name" value="Sugar_lactone_oxidase"/>
</dbReference>
<dbReference type="PANTHER" id="PTHR43762">
    <property type="entry name" value="L-GULONOLACTONE OXIDASE"/>
    <property type="match status" value="1"/>
</dbReference>
<evidence type="ECO:0000256" key="4">
    <source>
        <dbReference type="ARBA" id="ARBA00013136"/>
    </source>
</evidence>
<dbReference type="InterPro" id="IPR016166">
    <property type="entry name" value="FAD-bd_PCMH"/>
</dbReference>